<name>A0AAN8J207_TRICO</name>
<feature type="transmembrane region" description="Helical" evidence="2">
    <location>
        <begin position="81"/>
        <end position="103"/>
    </location>
</feature>
<dbReference type="AlphaFoldDB" id="A0AAN8J207"/>
<evidence type="ECO:0000313" key="3">
    <source>
        <dbReference type="EMBL" id="KAK5977704.1"/>
    </source>
</evidence>
<keyword evidence="4" id="KW-1185">Reference proteome</keyword>
<proteinExistence type="predicted"/>
<reference evidence="3 4" key="1">
    <citation type="submission" date="2019-10" db="EMBL/GenBank/DDBJ databases">
        <title>Assembly and Annotation for the nematode Trichostrongylus colubriformis.</title>
        <authorList>
            <person name="Martin J."/>
        </authorList>
    </citation>
    <scope>NUCLEOTIDE SEQUENCE [LARGE SCALE GENOMIC DNA]</scope>
    <source>
        <strain evidence="3">G859</strain>
        <tissue evidence="3">Whole worm</tissue>
    </source>
</reference>
<accession>A0AAN8J207</accession>
<sequence>MRIKYSRILRQAMRTSSTPPITTNTVFGNGTDTLSTTTALFDYGGYPSDYDDDDMDSLRKVPPEGSHVAAHRQDDTEMIVLIIRIVSGLVLVAIVLVGVTIFAKFALTRRQQQAKSEERLSPGRETSALLSDSGDDHVRDAANNPERST</sequence>
<organism evidence="3 4">
    <name type="scientific">Trichostrongylus colubriformis</name>
    <name type="common">Black scour worm</name>
    <dbReference type="NCBI Taxonomy" id="6319"/>
    <lineage>
        <taxon>Eukaryota</taxon>
        <taxon>Metazoa</taxon>
        <taxon>Ecdysozoa</taxon>
        <taxon>Nematoda</taxon>
        <taxon>Chromadorea</taxon>
        <taxon>Rhabditida</taxon>
        <taxon>Rhabditina</taxon>
        <taxon>Rhabditomorpha</taxon>
        <taxon>Strongyloidea</taxon>
        <taxon>Trichostrongylidae</taxon>
        <taxon>Trichostrongylus</taxon>
    </lineage>
</organism>
<keyword evidence="2" id="KW-0472">Membrane</keyword>
<dbReference type="EMBL" id="WIXE01010268">
    <property type="protein sequence ID" value="KAK5977704.1"/>
    <property type="molecule type" value="Genomic_DNA"/>
</dbReference>
<feature type="region of interest" description="Disordered" evidence="1">
    <location>
        <begin position="112"/>
        <end position="149"/>
    </location>
</feature>
<comment type="caution">
    <text evidence="3">The sequence shown here is derived from an EMBL/GenBank/DDBJ whole genome shotgun (WGS) entry which is preliminary data.</text>
</comment>
<keyword evidence="2" id="KW-0812">Transmembrane</keyword>
<gene>
    <name evidence="3" type="ORF">GCK32_015381</name>
</gene>
<evidence type="ECO:0000256" key="1">
    <source>
        <dbReference type="SAM" id="MobiDB-lite"/>
    </source>
</evidence>
<evidence type="ECO:0000313" key="4">
    <source>
        <dbReference type="Proteomes" id="UP001331761"/>
    </source>
</evidence>
<evidence type="ECO:0000256" key="2">
    <source>
        <dbReference type="SAM" id="Phobius"/>
    </source>
</evidence>
<keyword evidence="2" id="KW-1133">Transmembrane helix</keyword>
<protein>
    <submittedName>
        <fullName evidence="3">Uncharacterized protein</fullName>
    </submittedName>
</protein>
<dbReference type="Proteomes" id="UP001331761">
    <property type="component" value="Unassembled WGS sequence"/>
</dbReference>